<feature type="binding site" evidence="6">
    <location>
        <position position="226"/>
    </location>
    <ligand>
        <name>chlorophyll a</name>
        <dbReference type="ChEBI" id="CHEBI:58416"/>
        <label>1</label>
    </ligand>
</feature>
<evidence type="ECO:0000256" key="7">
    <source>
        <dbReference type="RuleBase" id="RU363080"/>
    </source>
</evidence>
<dbReference type="GO" id="GO:0009522">
    <property type="term" value="C:photosystem I"/>
    <property type="evidence" value="ECO:0007669"/>
    <property type="project" value="UniProtKB-KW"/>
</dbReference>
<keyword evidence="7" id="KW-1133">Transmembrane helix</keyword>
<keyword evidence="5 7" id="KW-0157">Chromophore</keyword>
<evidence type="ECO:0000256" key="5">
    <source>
        <dbReference type="ARBA" id="ARBA00022991"/>
    </source>
</evidence>
<feature type="binding site" evidence="6">
    <location>
        <position position="108"/>
    </location>
    <ligand>
        <name>chlorophyll a</name>
        <dbReference type="ChEBI" id="CHEBI:58416"/>
        <label>1</label>
    </ligand>
</feature>
<feature type="binding site" evidence="6">
    <location>
        <position position="111"/>
    </location>
    <ligand>
        <name>chlorophyll a</name>
        <dbReference type="ChEBI" id="CHEBI:58416"/>
        <label>1</label>
    </ligand>
</feature>
<protein>
    <recommendedName>
        <fullName evidence="7">Chlorophyll a-b binding protein, chloroplastic</fullName>
    </recommendedName>
</protein>
<feature type="binding site" description="axial binding residue" evidence="6">
    <location>
        <position position="156"/>
    </location>
    <ligand>
        <name>chlorophyll b</name>
        <dbReference type="ChEBI" id="CHEBI:61721"/>
        <label>2</label>
    </ligand>
    <ligandPart>
        <name>Mg</name>
        <dbReference type="ChEBI" id="CHEBI:25107"/>
    </ligandPart>
</feature>
<evidence type="ECO:0000256" key="8">
    <source>
        <dbReference type="SAM" id="MobiDB-lite"/>
    </source>
</evidence>
<dbReference type="GO" id="GO:0009535">
    <property type="term" value="C:chloroplast thylakoid membrane"/>
    <property type="evidence" value="ECO:0007669"/>
    <property type="project" value="UniProtKB-SubCell"/>
</dbReference>
<feature type="binding site" evidence="6">
    <location>
        <position position="223"/>
    </location>
    <ligand>
        <name>chlorophyll a</name>
        <dbReference type="ChEBI" id="CHEBI:58416"/>
        <label>1</label>
    </ligand>
</feature>
<dbReference type="InterPro" id="IPR022796">
    <property type="entry name" value="Chloroa_b-bind"/>
</dbReference>
<dbReference type="Pfam" id="PF00504">
    <property type="entry name" value="Chloroa_b-bind"/>
    <property type="match status" value="1"/>
</dbReference>
<evidence type="ECO:0000256" key="6">
    <source>
        <dbReference type="PIRSR" id="PIRSR601344-1"/>
    </source>
</evidence>
<comment type="function">
    <text evidence="7">The light-harvesting complex (LHC) functions as a light receptor, it captures and delivers excitation energy to photosystems with which it is closely associated.</text>
</comment>
<dbReference type="AlphaFoldDB" id="A0A7S3UAS1"/>
<accession>A0A7S3UAS1</accession>
<dbReference type="SUPFAM" id="SSF103511">
    <property type="entry name" value="Chlorophyll a-b binding protein"/>
    <property type="match status" value="1"/>
</dbReference>
<keyword evidence="7" id="KW-0793">Thylakoid</keyword>
<comment type="subcellular location">
    <subcellularLocation>
        <location evidence="7">Plastid</location>
        <location evidence="7">Chloroplast thylakoid membrane</location>
    </subcellularLocation>
</comment>
<comment type="similarity">
    <text evidence="7">Belongs to the light-harvesting chlorophyll a/b-binding (LHC) protein family.</text>
</comment>
<keyword evidence="1 6" id="KW-0148">Chlorophyll</keyword>
<dbReference type="EMBL" id="HBIS01002506">
    <property type="protein sequence ID" value="CAE0608415.1"/>
    <property type="molecule type" value="Transcribed_RNA"/>
</dbReference>
<feature type="region of interest" description="Disordered" evidence="8">
    <location>
        <begin position="36"/>
        <end position="98"/>
    </location>
</feature>
<feature type="binding site" evidence="6">
    <location>
        <position position="255"/>
    </location>
    <ligand>
        <name>chlorophyll a</name>
        <dbReference type="ChEBI" id="CHEBI:58416"/>
        <label>1</label>
    </ligand>
</feature>
<feature type="compositionally biased region" description="Basic and acidic residues" evidence="8">
    <location>
        <begin position="84"/>
        <end position="97"/>
    </location>
</feature>
<feature type="binding site" description="axial binding residue" evidence="6">
    <location>
        <position position="113"/>
    </location>
    <ligand>
        <name>chlorophyll b</name>
        <dbReference type="ChEBI" id="CHEBI:61721"/>
        <label>1</label>
    </ligand>
    <ligandPart>
        <name>Mg</name>
        <dbReference type="ChEBI" id="CHEBI:25107"/>
    </ligandPart>
</feature>
<feature type="transmembrane region" description="Helical" evidence="7">
    <location>
        <begin position="109"/>
        <end position="128"/>
    </location>
</feature>
<feature type="transmembrane region" description="Helical" evidence="7">
    <location>
        <begin position="148"/>
        <end position="166"/>
    </location>
</feature>
<dbReference type="PANTHER" id="PTHR21649">
    <property type="entry name" value="CHLOROPHYLL A/B BINDING PROTEIN"/>
    <property type="match status" value="1"/>
</dbReference>
<dbReference type="GO" id="GO:0016168">
    <property type="term" value="F:chlorophyll binding"/>
    <property type="evidence" value="ECO:0007669"/>
    <property type="project" value="UniProtKB-KW"/>
</dbReference>
<dbReference type="InterPro" id="IPR001344">
    <property type="entry name" value="Chloro_AB-bd_pln"/>
</dbReference>
<organism evidence="9">
    <name type="scientific">Picocystis salinarum</name>
    <dbReference type="NCBI Taxonomy" id="88271"/>
    <lineage>
        <taxon>Eukaryota</taxon>
        <taxon>Viridiplantae</taxon>
        <taxon>Chlorophyta</taxon>
        <taxon>Picocystophyceae</taxon>
        <taxon>Picocystales</taxon>
        <taxon>Picocystaceae</taxon>
        <taxon>Picocystis</taxon>
    </lineage>
</organism>
<keyword evidence="2 7" id="KW-0150">Chloroplast</keyword>
<name>A0A7S3UAS1_9CHLO</name>
<evidence type="ECO:0000256" key="3">
    <source>
        <dbReference type="ARBA" id="ARBA00022531"/>
    </source>
</evidence>
<feature type="binding site" evidence="6">
    <location>
        <position position="240"/>
    </location>
    <ligand>
        <name>chlorophyll a</name>
        <dbReference type="ChEBI" id="CHEBI:58416"/>
        <label>1</label>
    </ligand>
</feature>
<evidence type="ECO:0000256" key="1">
    <source>
        <dbReference type="ARBA" id="ARBA00022494"/>
    </source>
</evidence>
<keyword evidence="4 7" id="KW-0934">Plastid</keyword>
<keyword evidence="7" id="KW-0604">Photosystem II</keyword>
<feature type="compositionally biased region" description="Basic and acidic residues" evidence="8">
    <location>
        <begin position="45"/>
        <end position="64"/>
    </location>
</feature>
<keyword evidence="3 7" id="KW-0602">Photosynthesis</keyword>
<proteinExistence type="inferred from homology"/>
<reference evidence="9" key="1">
    <citation type="submission" date="2021-01" db="EMBL/GenBank/DDBJ databases">
        <authorList>
            <person name="Corre E."/>
            <person name="Pelletier E."/>
            <person name="Niang G."/>
            <person name="Scheremetjew M."/>
            <person name="Finn R."/>
            <person name="Kale V."/>
            <person name="Holt S."/>
            <person name="Cochrane G."/>
            <person name="Meng A."/>
            <person name="Brown T."/>
            <person name="Cohen L."/>
        </authorList>
    </citation>
    <scope>NUCLEOTIDE SEQUENCE</scope>
    <source>
        <strain evidence="9">CCMP1897</strain>
    </source>
</reference>
<sequence>MPLRCDAHVDVQLGRRLRIRSTQPRLRSRSAQVVREVARPSSNDEGTRGTHSEEERIGRSKETCAEGGRATCAKHEAGRRRTMRCRDQADRGDETKRTRTHRRYVQAELVHCRFAMLGVVGVLVPELLTKLGVVNLPVWYEAGAMDISWTNFVTLVVVMHYMFGFAEMKRYMDFKNPGSQGAPGSFLGLEGAFKGGENGYPGGIFDPMGFSKGPEFEKMKLREVKNGRLAMMAMLGFFAQAASTGSSPLENLSAHLSDPWTANVASNSVALPFL</sequence>
<keyword evidence="7" id="KW-0812">Transmembrane</keyword>
<keyword evidence="7" id="KW-0472">Membrane</keyword>
<evidence type="ECO:0000313" key="9">
    <source>
        <dbReference type="EMBL" id="CAE0608415.1"/>
    </source>
</evidence>
<dbReference type="GO" id="GO:0009765">
    <property type="term" value="P:photosynthesis, light harvesting"/>
    <property type="evidence" value="ECO:0007669"/>
    <property type="project" value="InterPro"/>
</dbReference>
<feature type="binding site" evidence="6">
    <location>
        <position position="228"/>
    </location>
    <ligand>
        <name>chlorophyll a</name>
        <dbReference type="ChEBI" id="CHEBI:58416"/>
        <label>1</label>
    </ligand>
</feature>
<dbReference type="GO" id="GO:0009523">
    <property type="term" value="C:photosystem II"/>
    <property type="evidence" value="ECO:0007669"/>
    <property type="project" value="UniProtKB-KW"/>
</dbReference>
<keyword evidence="7" id="KW-0603">Photosystem I</keyword>
<gene>
    <name evidence="9" type="ORF">PSAL00342_LOCUS2232</name>
</gene>
<dbReference type="Gene3D" id="1.10.3460.10">
    <property type="entry name" value="Chlorophyll a/b binding protein domain"/>
    <property type="match status" value="1"/>
</dbReference>
<evidence type="ECO:0000256" key="2">
    <source>
        <dbReference type="ARBA" id="ARBA00022528"/>
    </source>
</evidence>
<evidence type="ECO:0000256" key="4">
    <source>
        <dbReference type="ARBA" id="ARBA00022640"/>
    </source>
</evidence>